<dbReference type="Gene3D" id="1.10.10.10">
    <property type="entry name" value="Winged helix-like DNA-binding domain superfamily/Winged helix DNA-binding domain"/>
    <property type="match status" value="2"/>
</dbReference>
<dbReference type="InterPro" id="IPR000525">
    <property type="entry name" value="Initiator_Rep_WH1"/>
</dbReference>
<comment type="similarity">
    <text evidence="1">Belongs to the initiator RepB protein family.</text>
</comment>
<protein>
    <submittedName>
        <fullName evidence="3">RepB family plasmid replication initiator protein</fullName>
    </submittedName>
</protein>
<dbReference type="Pfam" id="PF01051">
    <property type="entry name" value="Rep3_N"/>
    <property type="match status" value="1"/>
</dbReference>
<dbReference type="AlphaFoldDB" id="A0A7K1TLF0"/>
<dbReference type="EMBL" id="WQKZ01000012">
    <property type="protein sequence ID" value="MVN79230.1"/>
    <property type="molecule type" value="Genomic_DNA"/>
</dbReference>
<evidence type="ECO:0000313" key="3">
    <source>
        <dbReference type="EMBL" id="MVN79230.1"/>
    </source>
</evidence>
<sequence>MPKNPFAGATFDKSRQKWKAQARFAGVLKSLGYYNTQVEAHEAVVQARQQPAELAITRRSIVEGSGSNSPTVAQSNVLIEQPWALTLVEARIFVLFLQQLPRDEIESRRLVVPLKELVGTTPIGGRGYQYLHSALEGLAAVQVTLPVPNRQHDWHRAPLVHSMKLDSGQGTISGYFSPDVLPYLTNLAENFTLGQVADLLSIKSPTTHRFYWLLKSWEFRSPVTVPVARLKELTTGQAYPQYSDYRRNALIPAVAELNELSFEISYKELKLGRSVDKVEFSIKSKARPIPKQLMLPLEKGTAVAVVSELTPLQQKVQTRLQKLKLTQAQTKKVLEIVVGEEQLTKVLKETYPILRDFETRAKPGENVAAATMALLKSTFPAIWAAN</sequence>
<accession>A0A7K1TLF0</accession>
<evidence type="ECO:0000256" key="1">
    <source>
        <dbReference type="ARBA" id="ARBA00038283"/>
    </source>
</evidence>
<feature type="domain" description="Initiator Rep protein WH1" evidence="2">
    <location>
        <begin position="71"/>
        <end position="215"/>
    </location>
</feature>
<dbReference type="GO" id="GO:0003887">
    <property type="term" value="F:DNA-directed DNA polymerase activity"/>
    <property type="evidence" value="ECO:0007669"/>
    <property type="project" value="InterPro"/>
</dbReference>
<dbReference type="RefSeq" id="WP_157570007.1">
    <property type="nucleotide sequence ID" value="NZ_WQKZ01000012.1"/>
</dbReference>
<proteinExistence type="inferred from homology"/>
<name>A0A7K1TLF0_9BACT</name>
<dbReference type="InterPro" id="IPR036390">
    <property type="entry name" value="WH_DNA-bd_sf"/>
</dbReference>
<dbReference type="SUPFAM" id="SSF46785">
    <property type="entry name" value="Winged helix' DNA-binding domain"/>
    <property type="match status" value="2"/>
</dbReference>
<dbReference type="GO" id="GO:0006270">
    <property type="term" value="P:DNA replication initiation"/>
    <property type="evidence" value="ECO:0007669"/>
    <property type="project" value="InterPro"/>
</dbReference>
<reference evidence="3 4" key="1">
    <citation type="submission" date="2019-12" db="EMBL/GenBank/DDBJ databases">
        <title>Hymenobacter sp. HMF4947 Genome sequencing and assembly.</title>
        <authorList>
            <person name="Kang H."/>
            <person name="Cha I."/>
            <person name="Kim H."/>
            <person name="Joh K."/>
        </authorList>
    </citation>
    <scope>NUCLEOTIDE SEQUENCE [LARGE SCALE GENOMIC DNA]</scope>
    <source>
        <strain evidence="3 4">HMF4947</strain>
    </source>
</reference>
<keyword evidence="4" id="KW-1185">Reference proteome</keyword>
<gene>
    <name evidence="3" type="ORF">GO988_23100</name>
</gene>
<dbReference type="InterPro" id="IPR036388">
    <property type="entry name" value="WH-like_DNA-bd_sf"/>
</dbReference>
<dbReference type="Pfam" id="PF21205">
    <property type="entry name" value="Rep3_C"/>
    <property type="match status" value="1"/>
</dbReference>
<evidence type="ECO:0000313" key="4">
    <source>
        <dbReference type="Proteomes" id="UP000441336"/>
    </source>
</evidence>
<comment type="caution">
    <text evidence="3">The sequence shown here is derived from an EMBL/GenBank/DDBJ whole genome shotgun (WGS) entry which is preliminary data.</text>
</comment>
<organism evidence="3 4">
    <name type="scientific">Hymenobacter ginkgonis</name>
    <dbReference type="NCBI Taxonomy" id="2682976"/>
    <lineage>
        <taxon>Bacteria</taxon>
        <taxon>Pseudomonadati</taxon>
        <taxon>Bacteroidota</taxon>
        <taxon>Cytophagia</taxon>
        <taxon>Cytophagales</taxon>
        <taxon>Hymenobacteraceae</taxon>
        <taxon>Hymenobacter</taxon>
    </lineage>
</organism>
<evidence type="ECO:0000259" key="2">
    <source>
        <dbReference type="Pfam" id="PF01051"/>
    </source>
</evidence>
<dbReference type="Proteomes" id="UP000441336">
    <property type="component" value="Unassembled WGS sequence"/>
</dbReference>